<dbReference type="Gene3D" id="1.20.1250.20">
    <property type="entry name" value="MFS general substrate transporter like domains"/>
    <property type="match status" value="1"/>
</dbReference>
<keyword evidence="5 6" id="KW-0472">Membrane</keyword>
<dbReference type="EMBL" id="FOYL01000013">
    <property type="protein sequence ID" value="SFR28399.1"/>
    <property type="molecule type" value="Genomic_DNA"/>
</dbReference>
<keyword evidence="4 6" id="KW-1133">Transmembrane helix</keyword>
<dbReference type="PANTHER" id="PTHR23513:SF11">
    <property type="entry name" value="STAPHYLOFERRIN A TRANSPORTER"/>
    <property type="match status" value="1"/>
</dbReference>
<dbReference type="SUPFAM" id="SSF103473">
    <property type="entry name" value="MFS general substrate transporter"/>
    <property type="match status" value="1"/>
</dbReference>
<keyword evidence="9" id="KW-1185">Reference proteome</keyword>
<gene>
    <name evidence="8" type="ORF">SAMN04488564_113247</name>
</gene>
<name>A0A1I6FEK3_9PSEU</name>
<feature type="transmembrane region" description="Helical" evidence="6">
    <location>
        <begin position="85"/>
        <end position="111"/>
    </location>
</feature>
<dbReference type="STRING" id="84724.SAMN04488564_113247"/>
<sequence length="405" mass="41728">MGVPLRKNVQFQLLWLGGAVSQLGTTITTLAMPLLIVALTGSYFLPGVVAGARAAALLLTLMPAGVWVDRWDRRRTLVWSQSVQALAAALLAAAILTGHAYVVVFVALAVVDGVCTAFAGPARTAAIQAVVPQDQLITAYAQEEARGHAARVAGPPLGALLMAVGRTVPFVVDAITFAVAAICAWFAKIPARGEQKPRGRMHHDVKDAARWLWHQTGLRNLTIIFLVLNLLGGASMLPVLALVASRGGTGLDTGLVLAGIGVGGVIGSLLSPRVTLAPGPLMVAVLVVFGACNLAMALPFGVFWPFVPLALTAVVTPLINVSVSALHSALVPEDMMGRLDAVSTLASRVLTPLAPALGGLLAGVLGGAVALVTFGALILLTAVAAAFTDLRTPESFRSAEADASH</sequence>
<evidence type="ECO:0000256" key="4">
    <source>
        <dbReference type="ARBA" id="ARBA00022989"/>
    </source>
</evidence>
<feature type="transmembrane region" description="Helical" evidence="6">
    <location>
        <begin position="170"/>
        <end position="191"/>
    </location>
</feature>
<evidence type="ECO:0000313" key="9">
    <source>
        <dbReference type="Proteomes" id="UP000198583"/>
    </source>
</evidence>
<feature type="transmembrane region" description="Helical" evidence="6">
    <location>
        <begin position="221"/>
        <end position="244"/>
    </location>
</feature>
<dbReference type="InterPro" id="IPR036259">
    <property type="entry name" value="MFS_trans_sf"/>
</dbReference>
<evidence type="ECO:0000313" key="8">
    <source>
        <dbReference type="EMBL" id="SFR28399.1"/>
    </source>
</evidence>
<organism evidence="8 9">
    <name type="scientific">Lentzea waywayandensis</name>
    <dbReference type="NCBI Taxonomy" id="84724"/>
    <lineage>
        <taxon>Bacteria</taxon>
        <taxon>Bacillati</taxon>
        <taxon>Actinomycetota</taxon>
        <taxon>Actinomycetes</taxon>
        <taxon>Pseudonocardiales</taxon>
        <taxon>Pseudonocardiaceae</taxon>
        <taxon>Lentzea</taxon>
    </lineage>
</organism>
<dbReference type="PROSITE" id="PS50850">
    <property type="entry name" value="MFS"/>
    <property type="match status" value="1"/>
</dbReference>
<keyword evidence="3 6" id="KW-0812">Transmembrane</keyword>
<evidence type="ECO:0000256" key="6">
    <source>
        <dbReference type="SAM" id="Phobius"/>
    </source>
</evidence>
<evidence type="ECO:0000256" key="3">
    <source>
        <dbReference type="ARBA" id="ARBA00022692"/>
    </source>
</evidence>
<dbReference type="AlphaFoldDB" id="A0A1I6FEK3"/>
<dbReference type="Proteomes" id="UP000198583">
    <property type="component" value="Unassembled WGS sequence"/>
</dbReference>
<keyword evidence="2" id="KW-1003">Cell membrane</keyword>
<dbReference type="PANTHER" id="PTHR23513">
    <property type="entry name" value="INTEGRAL MEMBRANE EFFLUX PROTEIN-RELATED"/>
    <property type="match status" value="1"/>
</dbReference>
<feature type="transmembrane region" description="Helical" evidence="6">
    <location>
        <begin position="12"/>
        <end position="37"/>
    </location>
</feature>
<protein>
    <submittedName>
        <fullName evidence="8">Predicted arabinose efflux permease, MFS family</fullName>
    </submittedName>
</protein>
<dbReference type="InterPro" id="IPR020846">
    <property type="entry name" value="MFS_dom"/>
</dbReference>
<feature type="transmembrane region" description="Helical" evidence="6">
    <location>
        <begin position="368"/>
        <end position="387"/>
    </location>
</feature>
<evidence type="ECO:0000256" key="5">
    <source>
        <dbReference type="ARBA" id="ARBA00023136"/>
    </source>
</evidence>
<dbReference type="GO" id="GO:0005886">
    <property type="term" value="C:plasma membrane"/>
    <property type="evidence" value="ECO:0007669"/>
    <property type="project" value="UniProtKB-SubCell"/>
</dbReference>
<dbReference type="InterPro" id="IPR011701">
    <property type="entry name" value="MFS"/>
</dbReference>
<feature type="transmembrane region" description="Helical" evidence="6">
    <location>
        <begin position="43"/>
        <end position="64"/>
    </location>
</feature>
<reference evidence="9" key="1">
    <citation type="submission" date="2016-10" db="EMBL/GenBank/DDBJ databases">
        <authorList>
            <person name="Varghese N."/>
            <person name="Submissions S."/>
        </authorList>
    </citation>
    <scope>NUCLEOTIDE SEQUENCE [LARGE SCALE GENOMIC DNA]</scope>
    <source>
        <strain evidence="9">DSM 44232</strain>
    </source>
</reference>
<evidence type="ECO:0000259" key="7">
    <source>
        <dbReference type="PROSITE" id="PS50850"/>
    </source>
</evidence>
<dbReference type="RefSeq" id="WP_177320821.1">
    <property type="nucleotide sequence ID" value="NZ_FOYL01000013.1"/>
</dbReference>
<evidence type="ECO:0000256" key="1">
    <source>
        <dbReference type="ARBA" id="ARBA00004651"/>
    </source>
</evidence>
<feature type="domain" description="Major facilitator superfamily (MFS) profile" evidence="7">
    <location>
        <begin position="10"/>
        <end position="393"/>
    </location>
</feature>
<evidence type="ECO:0000256" key="2">
    <source>
        <dbReference type="ARBA" id="ARBA00022475"/>
    </source>
</evidence>
<feature type="transmembrane region" description="Helical" evidence="6">
    <location>
        <begin position="250"/>
        <end position="270"/>
    </location>
</feature>
<dbReference type="GO" id="GO:0022857">
    <property type="term" value="F:transmembrane transporter activity"/>
    <property type="evidence" value="ECO:0007669"/>
    <property type="project" value="InterPro"/>
</dbReference>
<proteinExistence type="predicted"/>
<dbReference type="Pfam" id="PF07690">
    <property type="entry name" value="MFS_1"/>
    <property type="match status" value="1"/>
</dbReference>
<feature type="transmembrane region" description="Helical" evidence="6">
    <location>
        <begin position="282"/>
        <end position="304"/>
    </location>
</feature>
<accession>A0A1I6FEK3</accession>
<dbReference type="CDD" id="cd06173">
    <property type="entry name" value="MFS_MefA_like"/>
    <property type="match status" value="1"/>
</dbReference>
<comment type="subcellular location">
    <subcellularLocation>
        <location evidence="1">Cell membrane</location>
        <topology evidence="1">Multi-pass membrane protein</topology>
    </subcellularLocation>
</comment>